<keyword evidence="1" id="KW-0812">Transmembrane</keyword>
<feature type="transmembrane region" description="Helical" evidence="1">
    <location>
        <begin position="72"/>
        <end position="89"/>
    </location>
</feature>
<dbReference type="AlphaFoldDB" id="A0A285IYM2"/>
<dbReference type="Pfam" id="PF23636">
    <property type="entry name" value="DUF7144"/>
    <property type="match status" value="1"/>
</dbReference>
<accession>A0A285IYM2</accession>
<organism evidence="3 4">
    <name type="scientific">Paractinoplanes atraurantiacus</name>
    <dbReference type="NCBI Taxonomy" id="1036182"/>
    <lineage>
        <taxon>Bacteria</taxon>
        <taxon>Bacillati</taxon>
        <taxon>Actinomycetota</taxon>
        <taxon>Actinomycetes</taxon>
        <taxon>Micromonosporales</taxon>
        <taxon>Micromonosporaceae</taxon>
        <taxon>Paractinoplanes</taxon>
    </lineage>
</organism>
<feature type="transmembrane region" description="Helical" evidence="1">
    <location>
        <begin position="25"/>
        <end position="52"/>
    </location>
</feature>
<sequence>MLAVMSSYATERPSGAATAPPTTGWIGIIVFGGIMLMVAGAFQVIEGLTALFRDEVLLVTSEDLLIDLSYTAWGWIHLIFGLLAIAAGAGVFAGWLWARIAGVAVVFVATLVHAMFLPAAPVWCTILIVMDIAIIYALCAHGRDVRAG</sequence>
<dbReference type="InterPro" id="IPR055568">
    <property type="entry name" value="DUF7144"/>
</dbReference>
<proteinExistence type="predicted"/>
<feature type="domain" description="DUF7144" evidence="2">
    <location>
        <begin position="29"/>
        <end position="143"/>
    </location>
</feature>
<feature type="transmembrane region" description="Helical" evidence="1">
    <location>
        <begin position="120"/>
        <end position="139"/>
    </location>
</feature>
<evidence type="ECO:0000313" key="3">
    <source>
        <dbReference type="EMBL" id="SNY53058.1"/>
    </source>
</evidence>
<dbReference type="OrthoDB" id="4482242at2"/>
<feature type="transmembrane region" description="Helical" evidence="1">
    <location>
        <begin position="96"/>
        <end position="114"/>
    </location>
</feature>
<dbReference type="Proteomes" id="UP000219612">
    <property type="component" value="Unassembled WGS sequence"/>
</dbReference>
<evidence type="ECO:0000313" key="4">
    <source>
        <dbReference type="Proteomes" id="UP000219612"/>
    </source>
</evidence>
<dbReference type="EMBL" id="OBDY01000013">
    <property type="protein sequence ID" value="SNY53058.1"/>
    <property type="molecule type" value="Genomic_DNA"/>
</dbReference>
<name>A0A285IYM2_9ACTN</name>
<evidence type="ECO:0000256" key="1">
    <source>
        <dbReference type="SAM" id="Phobius"/>
    </source>
</evidence>
<keyword evidence="4" id="KW-1185">Reference proteome</keyword>
<reference evidence="3 4" key="1">
    <citation type="submission" date="2017-09" db="EMBL/GenBank/DDBJ databases">
        <authorList>
            <person name="Ehlers B."/>
            <person name="Leendertz F.H."/>
        </authorList>
    </citation>
    <scope>NUCLEOTIDE SEQUENCE [LARGE SCALE GENOMIC DNA]</scope>
    <source>
        <strain evidence="3 4">CGMCC 4.6857</strain>
    </source>
</reference>
<protein>
    <recommendedName>
        <fullName evidence="2">DUF7144 domain-containing protein</fullName>
    </recommendedName>
</protein>
<keyword evidence="1" id="KW-1133">Transmembrane helix</keyword>
<evidence type="ECO:0000259" key="2">
    <source>
        <dbReference type="Pfam" id="PF23636"/>
    </source>
</evidence>
<keyword evidence="1" id="KW-0472">Membrane</keyword>
<gene>
    <name evidence="3" type="ORF">SAMN05421748_113169</name>
</gene>